<dbReference type="InterPro" id="IPR007055">
    <property type="entry name" value="BON_dom"/>
</dbReference>
<reference evidence="6" key="1">
    <citation type="submission" date="2021-11" db="EMBL/GenBank/DDBJ databases">
        <authorList>
            <person name="Rodrigo-Torres L."/>
            <person name="Arahal R. D."/>
            <person name="Lucena T."/>
        </authorList>
    </citation>
    <scope>NUCLEOTIDE SEQUENCE</scope>
    <source>
        <strain evidence="6">CECT 7928</strain>
    </source>
</reference>
<keyword evidence="2" id="KW-0732">Signal</keyword>
<evidence type="ECO:0000259" key="5">
    <source>
        <dbReference type="Pfam" id="PF13629"/>
    </source>
</evidence>
<proteinExistence type="inferred from homology"/>
<dbReference type="InterPro" id="IPR032789">
    <property type="entry name" value="T2SS-T3SS_pil_N"/>
</dbReference>
<feature type="domain" description="Pilus formation protein N-terminal" evidence="5">
    <location>
        <begin position="24"/>
        <end position="94"/>
    </location>
</feature>
<feature type="chain" id="PRO_5047281295" evidence="2">
    <location>
        <begin position="24"/>
        <end position="442"/>
    </location>
</feature>
<dbReference type="InterPro" id="IPR050810">
    <property type="entry name" value="Bact_Secretion_Sys_Channel"/>
</dbReference>
<sequence>MNRNLYKVYLTLILSMFSLSTMAAGVMNMSEGAARTLSTESDISTVFVSNPKVADYQVISKNKVVVYAREAGHSSVIVFDKDGKTLASRKVVVNKSLSRIQQYIAVNFPDTNVDVFNVGEQVVLSGTVSNEQQKDEINDIVGQLLAKKYEKGVFEVDVGDKDIEMKYMERRFYKHIVNNIQVAVTKQVNVKLSIAEVTQTFLKEIGVEYGTDTAGVFVNPINDFRASNILTVINAVDDDSIGQILAEPNLSVISGESASFLVGGEIPVVTTVDDGTNVIYKDYGIQLELMAKVERDDKITLSMIPSVSSIDQVYSNDNYNLPSLKTRRARTTVQLGDGQSFVLGGLLSTEDIESLTKLPFIGDIPILGALFRNSATNRKKTELVIVATVNLVKPVHPSQVQLPMMRRTTTLDRFFGFTDDNKYPKASEKWSKELLATGGFKK</sequence>
<name>A0ABN8E4C8_9VIBR</name>
<protein>
    <submittedName>
        <fullName evidence="6">Type 3 secretion system secretin</fullName>
    </submittedName>
</protein>
<feature type="signal peptide" evidence="2">
    <location>
        <begin position="1"/>
        <end position="23"/>
    </location>
</feature>
<dbReference type="Pfam" id="PF00263">
    <property type="entry name" value="Secretin"/>
    <property type="match status" value="1"/>
</dbReference>
<feature type="domain" description="BON" evidence="4">
    <location>
        <begin position="100"/>
        <end position="144"/>
    </location>
</feature>
<comment type="caution">
    <text evidence="6">The sequence shown here is derived from an EMBL/GenBank/DDBJ whole genome shotgun (WGS) entry which is preliminary data.</text>
</comment>
<evidence type="ECO:0000313" key="6">
    <source>
        <dbReference type="EMBL" id="CAH0540336.1"/>
    </source>
</evidence>
<dbReference type="Proteomes" id="UP000838748">
    <property type="component" value="Unassembled WGS sequence"/>
</dbReference>
<dbReference type="PANTHER" id="PTHR30332">
    <property type="entry name" value="PROBABLE GENERAL SECRETION PATHWAY PROTEIN D"/>
    <property type="match status" value="1"/>
</dbReference>
<dbReference type="InterPro" id="IPR001775">
    <property type="entry name" value="GspD/PilQ"/>
</dbReference>
<dbReference type="InterPro" id="IPR004846">
    <property type="entry name" value="T2SS/T3SS_dom"/>
</dbReference>
<dbReference type="Pfam" id="PF13629">
    <property type="entry name" value="T2SS-T3SS_pil_N"/>
    <property type="match status" value="1"/>
</dbReference>
<evidence type="ECO:0000256" key="2">
    <source>
        <dbReference type="SAM" id="SignalP"/>
    </source>
</evidence>
<evidence type="ECO:0000313" key="7">
    <source>
        <dbReference type="Proteomes" id="UP000838748"/>
    </source>
</evidence>
<dbReference type="PRINTS" id="PR00811">
    <property type="entry name" value="BCTERIALGSPD"/>
</dbReference>
<evidence type="ECO:0000259" key="4">
    <source>
        <dbReference type="Pfam" id="PF04972"/>
    </source>
</evidence>
<feature type="domain" description="Type II/III secretion system secretin-like" evidence="3">
    <location>
        <begin position="238"/>
        <end position="392"/>
    </location>
</feature>
<dbReference type="Pfam" id="PF04972">
    <property type="entry name" value="BON"/>
    <property type="match status" value="1"/>
</dbReference>
<dbReference type="PANTHER" id="PTHR30332:SF17">
    <property type="entry name" value="TYPE IV PILIATION SYSTEM PROTEIN DR_0774-RELATED"/>
    <property type="match status" value="1"/>
</dbReference>
<evidence type="ECO:0000256" key="1">
    <source>
        <dbReference type="RuleBase" id="RU004003"/>
    </source>
</evidence>
<dbReference type="EMBL" id="CAKLDM010000002">
    <property type="protein sequence ID" value="CAH0540336.1"/>
    <property type="molecule type" value="Genomic_DNA"/>
</dbReference>
<keyword evidence="7" id="KW-1185">Reference proteome</keyword>
<accession>A0ABN8E4C8</accession>
<dbReference type="RefSeq" id="WP_237362319.1">
    <property type="nucleotide sequence ID" value="NZ_CAKLDM010000002.1"/>
</dbReference>
<organism evidence="6 7">
    <name type="scientific">Vibrio marisflavi CECT 7928</name>
    <dbReference type="NCBI Taxonomy" id="634439"/>
    <lineage>
        <taxon>Bacteria</taxon>
        <taxon>Pseudomonadati</taxon>
        <taxon>Pseudomonadota</taxon>
        <taxon>Gammaproteobacteria</taxon>
        <taxon>Vibrionales</taxon>
        <taxon>Vibrionaceae</taxon>
        <taxon>Vibrio</taxon>
    </lineage>
</organism>
<gene>
    <name evidence="6" type="primary">sctC_6</name>
    <name evidence="6" type="ORF">VMF7928_02781</name>
</gene>
<comment type="similarity">
    <text evidence="1">Belongs to the bacterial secretin family.</text>
</comment>
<evidence type="ECO:0000259" key="3">
    <source>
        <dbReference type="Pfam" id="PF00263"/>
    </source>
</evidence>